<comment type="caution">
    <text evidence="1">The sequence shown here is derived from an EMBL/GenBank/DDBJ whole genome shotgun (WGS) entry which is preliminary data.</text>
</comment>
<name>A0AAJ0C2Z0_9PEZI</name>
<keyword evidence="2" id="KW-1185">Reference proteome</keyword>
<gene>
    <name evidence="1" type="ORF">QBC33DRAFT_58323</name>
</gene>
<organism evidence="1 2">
    <name type="scientific">Phialemonium atrogriseum</name>
    <dbReference type="NCBI Taxonomy" id="1093897"/>
    <lineage>
        <taxon>Eukaryota</taxon>
        <taxon>Fungi</taxon>
        <taxon>Dikarya</taxon>
        <taxon>Ascomycota</taxon>
        <taxon>Pezizomycotina</taxon>
        <taxon>Sordariomycetes</taxon>
        <taxon>Sordariomycetidae</taxon>
        <taxon>Cephalothecales</taxon>
        <taxon>Cephalothecaceae</taxon>
        <taxon>Phialemonium</taxon>
    </lineage>
</organism>
<dbReference type="EMBL" id="MU839007">
    <property type="protein sequence ID" value="KAK1767764.1"/>
    <property type="molecule type" value="Genomic_DNA"/>
</dbReference>
<evidence type="ECO:0000313" key="2">
    <source>
        <dbReference type="Proteomes" id="UP001244011"/>
    </source>
</evidence>
<accession>A0AAJ0C2Z0</accession>
<proteinExistence type="predicted"/>
<dbReference type="Proteomes" id="UP001244011">
    <property type="component" value="Unassembled WGS sequence"/>
</dbReference>
<evidence type="ECO:0000313" key="1">
    <source>
        <dbReference type="EMBL" id="KAK1767764.1"/>
    </source>
</evidence>
<reference evidence="1" key="1">
    <citation type="submission" date="2023-06" db="EMBL/GenBank/DDBJ databases">
        <title>Genome-scale phylogeny and comparative genomics of the fungal order Sordariales.</title>
        <authorList>
            <consortium name="Lawrence Berkeley National Laboratory"/>
            <person name="Hensen N."/>
            <person name="Bonometti L."/>
            <person name="Westerberg I."/>
            <person name="Brannstrom I.O."/>
            <person name="Guillou S."/>
            <person name="Cros-Aarteil S."/>
            <person name="Calhoun S."/>
            <person name="Haridas S."/>
            <person name="Kuo A."/>
            <person name="Mondo S."/>
            <person name="Pangilinan J."/>
            <person name="Riley R."/>
            <person name="Labutti K."/>
            <person name="Andreopoulos B."/>
            <person name="Lipzen A."/>
            <person name="Chen C."/>
            <person name="Yanf M."/>
            <person name="Daum C."/>
            <person name="Ng V."/>
            <person name="Clum A."/>
            <person name="Steindorff A."/>
            <person name="Ohm R."/>
            <person name="Martin F."/>
            <person name="Silar P."/>
            <person name="Natvig D."/>
            <person name="Lalanne C."/>
            <person name="Gautier V."/>
            <person name="Ament-Velasquez S.L."/>
            <person name="Kruys A."/>
            <person name="Hutchinson M.I."/>
            <person name="Powell A.J."/>
            <person name="Barry K."/>
            <person name="Miller A.N."/>
            <person name="Grigoriev I.V."/>
            <person name="Debuchy R."/>
            <person name="Gladieux P."/>
            <person name="Thoren M.H."/>
            <person name="Johannesson H."/>
        </authorList>
    </citation>
    <scope>NUCLEOTIDE SEQUENCE</scope>
    <source>
        <strain evidence="1">8032-3</strain>
    </source>
</reference>
<dbReference type="AlphaFoldDB" id="A0AAJ0C2Z0"/>
<sequence>MDARTRLLGTKLNHELYQSQIPVVDTILVTLLMPQPPIKQVISSTGVGCRPTSQMTTVQGAITKSSQSLGCGEHGMEVRASIVRGPVLLSSIVVGFQSSGRNKRVAKCLSIPRQAWEEKSNMSMPHCQCPGKPPLRSDADLGSQGSHNLHGRPHTLVLSFMRLAGSFPAACSPSLEVWGVSWFGEVWSRCWKWKIRNGKGGGASW</sequence>
<dbReference type="RefSeq" id="XP_060283977.1">
    <property type="nucleotide sequence ID" value="XM_060431374.1"/>
</dbReference>
<protein>
    <submittedName>
        <fullName evidence="1">Uncharacterized protein</fullName>
    </submittedName>
</protein>
<dbReference type="GeneID" id="85314561"/>